<dbReference type="OrthoDB" id="99231at2"/>
<dbReference type="RefSeq" id="WP_157899053.1">
    <property type="nucleotide sequence ID" value="NZ_CP015136.1"/>
</dbReference>
<gene>
    <name evidence="2" type="ORF">LuPra_02388</name>
</gene>
<dbReference type="SUPFAM" id="SSF82171">
    <property type="entry name" value="DPP6 N-terminal domain-like"/>
    <property type="match status" value="2"/>
</dbReference>
<proteinExistence type="inferred from homology"/>
<dbReference type="EMBL" id="CP015136">
    <property type="protein sequence ID" value="AMY09175.1"/>
    <property type="molecule type" value="Genomic_DNA"/>
</dbReference>
<reference evidence="2 3" key="1">
    <citation type="journal article" date="2016" name="Genome Announc.">
        <title>First Complete Genome Sequence of a Subdivision 6 Acidobacterium Strain.</title>
        <authorList>
            <person name="Huang S."/>
            <person name="Vieira S."/>
            <person name="Bunk B."/>
            <person name="Riedel T."/>
            <person name="Sproer C."/>
            <person name="Overmann J."/>
        </authorList>
    </citation>
    <scope>NUCLEOTIDE SEQUENCE [LARGE SCALE GENOMIC DNA]</scope>
    <source>
        <strain evidence="3">DSM 100886 HEG_-6_39</strain>
    </source>
</reference>
<dbReference type="InterPro" id="IPR011042">
    <property type="entry name" value="6-blade_b-propeller_TolB-like"/>
</dbReference>
<dbReference type="PANTHER" id="PTHR36842">
    <property type="entry name" value="PROTEIN TOLB HOMOLOG"/>
    <property type="match status" value="1"/>
</dbReference>
<evidence type="ECO:0000313" key="3">
    <source>
        <dbReference type="Proteomes" id="UP000076079"/>
    </source>
</evidence>
<dbReference type="Proteomes" id="UP000076079">
    <property type="component" value="Chromosome"/>
</dbReference>
<dbReference type="Pfam" id="PF07676">
    <property type="entry name" value="PD40"/>
    <property type="match status" value="4"/>
</dbReference>
<evidence type="ECO:0000313" key="2">
    <source>
        <dbReference type="EMBL" id="AMY09175.1"/>
    </source>
</evidence>
<reference evidence="3" key="2">
    <citation type="submission" date="2016-04" db="EMBL/GenBank/DDBJ databases">
        <title>First Complete Genome Sequence of a Subdivision 6 Acidobacterium.</title>
        <authorList>
            <person name="Huang S."/>
            <person name="Vieira S."/>
            <person name="Bunk B."/>
            <person name="Riedel T."/>
            <person name="Sproeer C."/>
            <person name="Overmann J."/>
        </authorList>
    </citation>
    <scope>NUCLEOTIDE SEQUENCE [LARGE SCALE GENOMIC DNA]</scope>
    <source>
        <strain evidence="3">DSM 100886 HEG_-6_39</strain>
    </source>
</reference>
<dbReference type="InterPro" id="IPR011659">
    <property type="entry name" value="WD40"/>
</dbReference>
<sequence length="488" mass="52541">MPFWSPDGRSVAFYAEGLLKRIELADGLVRTLTGATAGVGGAWNGDDVILLVQNPASPIHRISADGGIPSAVTRIERGHTGHAFPDFLPHGRHFLYFVQGSADVRGVYVGQLDAWTARKLFDADSPAVYASNHLLFVRGATLYAQPVDVARWNLTGTPVPVAADVMGSMLTNARAGLSATAGGTVAFRAGSASADRQFAWVDRSGHEIGTVGAPDSGDVISPSLSPDGASVAFLRRVNGNTDVWLLEMRRGLLSRFTDHGAEDIFPLWSRDGARIVFTSTRNGGFDLYQKPTTGAGLEELLLPGREETFACDWSPDGRVLLYGRRSAETGFDLWALPLGGGARPFPVIQTPHDEKDGQFSPDGTQIAFHSNRSGRFETYVQPFPGVGTAVRVSTKGGAQVRWRPDGRELFYIALDGRMMAAPIQLHADDQVVVGIPVPLFGTRVGRVITPVGTQYAVSPDGQRFIMNTVVGHIGPTPIRLIVNWHPRP</sequence>
<accession>A0A143PKV0</accession>
<dbReference type="PANTHER" id="PTHR36842:SF1">
    <property type="entry name" value="PROTEIN TOLB"/>
    <property type="match status" value="1"/>
</dbReference>
<dbReference type="AlphaFoldDB" id="A0A143PKV0"/>
<dbReference type="KEGG" id="abac:LuPra_02388"/>
<keyword evidence="3" id="KW-1185">Reference proteome</keyword>
<name>A0A143PKV0_LUTPR</name>
<comment type="similarity">
    <text evidence="1">Belongs to the TolB family.</text>
</comment>
<dbReference type="Gene3D" id="2.120.10.30">
    <property type="entry name" value="TolB, C-terminal domain"/>
    <property type="match status" value="3"/>
</dbReference>
<protein>
    <submittedName>
        <fullName evidence="2">Translocation protein TolB</fullName>
    </submittedName>
</protein>
<organism evidence="2 3">
    <name type="scientific">Luteitalea pratensis</name>
    <dbReference type="NCBI Taxonomy" id="1855912"/>
    <lineage>
        <taxon>Bacteria</taxon>
        <taxon>Pseudomonadati</taxon>
        <taxon>Acidobacteriota</taxon>
        <taxon>Vicinamibacteria</taxon>
        <taxon>Vicinamibacterales</taxon>
        <taxon>Vicinamibacteraceae</taxon>
        <taxon>Luteitalea</taxon>
    </lineage>
</organism>
<dbReference type="STRING" id="1855912.LuPra_02388"/>
<evidence type="ECO:0000256" key="1">
    <source>
        <dbReference type="ARBA" id="ARBA00009820"/>
    </source>
</evidence>